<dbReference type="OrthoDB" id="8601734at2"/>
<dbReference type="EMBL" id="QKRA01000005">
    <property type="protein sequence ID" value="RDL43974.1"/>
    <property type="molecule type" value="Genomic_DNA"/>
</dbReference>
<comment type="caution">
    <text evidence="2">The sequence shown here is derived from an EMBL/GenBank/DDBJ whole genome shotgun (WGS) entry which is preliminary data.</text>
</comment>
<keyword evidence="1" id="KW-1133">Transmembrane helix</keyword>
<protein>
    <submittedName>
        <fullName evidence="2">Uncharacterized protein</fullName>
    </submittedName>
</protein>
<dbReference type="RefSeq" id="WP_115468459.1">
    <property type="nucleotide sequence ID" value="NZ_QKRA01000005.1"/>
</dbReference>
<dbReference type="AlphaFoldDB" id="A0A370U876"/>
<dbReference type="Proteomes" id="UP000254326">
    <property type="component" value="Unassembled WGS sequence"/>
</dbReference>
<proteinExistence type="predicted"/>
<evidence type="ECO:0000313" key="2">
    <source>
        <dbReference type="EMBL" id="RDL43974.1"/>
    </source>
</evidence>
<keyword evidence="1" id="KW-0472">Membrane</keyword>
<organism evidence="2 3">
    <name type="scientific">Marinomonas piezotolerans</name>
    <dbReference type="NCBI Taxonomy" id="2213058"/>
    <lineage>
        <taxon>Bacteria</taxon>
        <taxon>Pseudomonadati</taxon>
        <taxon>Pseudomonadota</taxon>
        <taxon>Gammaproteobacteria</taxon>
        <taxon>Oceanospirillales</taxon>
        <taxon>Oceanospirillaceae</taxon>
        <taxon>Marinomonas</taxon>
    </lineage>
</organism>
<evidence type="ECO:0000313" key="3">
    <source>
        <dbReference type="Proteomes" id="UP000254326"/>
    </source>
</evidence>
<name>A0A370U876_9GAMM</name>
<accession>A0A370U876</accession>
<feature type="transmembrane region" description="Helical" evidence="1">
    <location>
        <begin position="6"/>
        <end position="22"/>
    </location>
</feature>
<evidence type="ECO:0000256" key="1">
    <source>
        <dbReference type="SAM" id="Phobius"/>
    </source>
</evidence>
<gene>
    <name evidence="2" type="ORF">DN730_12410</name>
</gene>
<keyword evidence="1" id="KW-0812">Transmembrane</keyword>
<sequence length="174" mass="19424">MLWELIATVCAGLAGAGIALFIRKLTLKKVPKWFVPTLAGLGMIGFQIQSEYSWYSHQASLLPSGVVVVKTVEETAPWRPWSFFYPQTTRFIAADISNAAQNKVNQDVYLVDLYFFERRLTAKRVTQVIHCSANARANFTSHLNIPPGNTTSSKEWHPLPSNDPLLTAICAQKT</sequence>
<keyword evidence="3" id="KW-1185">Reference proteome</keyword>
<reference evidence="2 3" key="1">
    <citation type="submission" date="2018-06" db="EMBL/GenBank/DDBJ databases">
        <title>Marinomonas sp. YLB-05 draft genome sequence.</title>
        <authorList>
            <person name="Yu L."/>
            <person name="Tang X."/>
        </authorList>
    </citation>
    <scope>NUCLEOTIDE SEQUENCE [LARGE SCALE GENOMIC DNA]</scope>
    <source>
        <strain evidence="2 3">YLB-05</strain>
    </source>
</reference>